<dbReference type="InterPro" id="IPR003439">
    <property type="entry name" value="ABC_transporter-like_ATP-bd"/>
</dbReference>
<comment type="similarity">
    <text evidence="2">Belongs to the ABC transporter superfamily. Nitrate/nitrite/cyanate uptake transporter (NitT) (TC 3.A.1.16) family.</text>
</comment>
<dbReference type="InterPro" id="IPR027417">
    <property type="entry name" value="P-loop_NTPase"/>
</dbReference>
<dbReference type="Proteomes" id="UP000180235">
    <property type="component" value="Chromosome"/>
</dbReference>
<dbReference type="GO" id="GO:0016887">
    <property type="term" value="F:ATP hydrolysis activity"/>
    <property type="evidence" value="ECO:0007669"/>
    <property type="project" value="InterPro"/>
</dbReference>
<sequence>MTTITQPFLEIDHVDKIFQTNRGTYSALKNIHIEINKGEFIAVIGHSGCGKSTLLNIVAGLDKASAGGIILEGKEIHQPGPNRMVVFQNHSLLPWLTVRQNIALGVNRIFRHRSPQERRAIIDEYLALVHLTAAAGKYPHQISGGMRQRVGIARALALQPKILLLDEPFGALDALTRGRLQEQLMQICNTHQITALMITHDVDEALLLADRVVMLTNGPGAHIGRMMRVELPRPRQRMEVINNPNYYRMRGEIIEFLDQQKKSKKQQELNRISIAISRGNIEKVNLDLGFIPLTDASPLIVAQEQKLFDKYGLEVQLKRQSSWTSLAENVINGALDGAMMVAGMPLVIAAEHHQTIVTAMTLSRNGNAITLSNQFNQLHTSPIDLLREYILQAKEKPIFGIVHPASMQNFLLRKWLIKIGIQPDIDVELVVIPPPQMVANLIAGNIIGFCVGEPWNTRAVLDNVGFIIATDIDLYDGHIEKVLGVNQTWAEQYPYTHLALIRALLEACAWCQQSANREELADILSQPHYLNMNSTYIKPSLCNPLWVTKHDTRYLRQFHHFLVKNEPCITEYQWILEQLIQYQIIDGTCANSQELLTHIIRDDIFQEAIALLDPNCLAGENLSEKI</sequence>
<evidence type="ECO:0000259" key="11">
    <source>
        <dbReference type="PROSITE" id="PS50893"/>
    </source>
</evidence>
<proteinExistence type="inferred from homology"/>
<keyword evidence="4" id="KW-1003">Cell membrane</keyword>
<dbReference type="InterPro" id="IPR044527">
    <property type="entry name" value="NrtA/CpmA_ABC-bd_dom"/>
</dbReference>
<organism evidence="12 13">
    <name type="scientific">Gloeomargarita lithophora Alchichica-D10</name>
    <dbReference type="NCBI Taxonomy" id="1188229"/>
    <lineage>
        <taxon>Bacteria</taxon>
        <taxon>Bacillati</taxon>
        <taxon>Cyanobacteriota</taxon>
        <taxon>Cyanophyceae</taxon>
        <taxon>Gloeomargaritales</taxon>
        <taxon>Gloeomargaritaceae</taxon>
        <taxon>Gloeomargarita</taxon>
    </lineage>
</organism>
<evidence type="ECO:0000256" key="9">
    <source>
        <dbReference type="ARBA" id="ARBA00023065"/>
    </source>
</evidence>
<keyword evidence="3" id="KW-0813">Transport</keyword>
<evidence type="ECO:0000256" key="2">
    <source>
        <dbReference type="ARBA" id="ARBA00009440"/>
    </source>
</evidence>
<dbReference type="InterPro" id="IPR050166">
    <property type="entry name" value="ABC_transporter_ATP-bind"/>
</dbReference>
<dbReference type="PANTHER" id="PTHR42788">
    <property type="entry name" value="TAURINE IMPORT ATP-BINDING PROTEIN-RELATED"/>
    <property type="match status" value="1"/>
</dbReference>
<dbReference type="Gene3D" id="3.40.190.10">
    <property type="entry name" value="Periplasmic binding protein-like II"/>
    <property type="match status" value="2"/>
</dbReference>
<dbReference type="GO" id="GO:0005886">
    <property type="term" value="C:plasma membrane"/>
    <property type="evidence" value="ECO:0007669"/>
    <property type="project" value="UniProtKB-SubCell"/>
</dbReference>
<keyword evidence="5" id="KW-0997">Cell inner membrane</keyword>
<dbReference type="STRING" id="1188229.GlitD10_1754"/>
<dbReference type="GO" id="GO:0005524">
    <property type="term" value="F:ATP binding"/>
    <property type="evidence" value="ECO:0007669"/>
    <property type="project" value="UniProtKB-KW"/>
</dbReference>
<dbReference type="AlphaFoldDB" id="A0A1J0ADU1"/>
<dbReference type="PROSITE" id="PS50893">
    <property type="entry name" value="ABC_TRANSPORTER_2"/>
    <property type="match status" value="1"/>
</dbReference>
<accession>A0A1J0ADU1</accession>
<dbReference type="PANTHER" id="PTHR42788:SF7">
    <property type="entry name" value="NITRATE ABC TRANSPORTER ATP-BINDING PROTEIN"/>
    <property type="match status" value="1"/>
</dbReference>
<dbReference type="CDD" id="cd03293">
    <property type="entry name" value="ABC_NrtD_SsuB_transporters"/>
    <property type="match status" value="1"/>
</dbReference>
<dbReference type="Pfam" id="PF00005">
    <property type="entry name" value="ABC_tran"/>
    <property type="match status" value="1"/>
</dbReference>
<evidence type="ECO:0000256" key="8">
    <source>
        <dbReference type="ARBA" id="ARBA00022967"/>
    </source>
</evidence>
<evidence type="ECO:0000256" key="3">
    <source>
        <dbReference type="ARBA" id="ARBA00022448"/>
    </source>
</evidence>
<keyword evidence="10" id="KW-0472">Membrane</keyword>
<dbReference type="Pfam" id="PF13379">
    <property type="entry name" value="NMT1_2"/>
    <property type="match status" value="1"/>
</dbReference>
<dbReference type="CDD" id="cd13553">
    <property type="entry name" value="PBP2_NrtA_CpmA_like"/>
    <property type="match status" value="1"/>
</dbReference>
<keyword evidence="6" id="KW-0547">Nucleotide-binding</keyword>
<evidence type="ECO:0000313" key="12">
    <source>
        <dbReference type="EMBL" id="APB34080.1"/>
    </source>
</evidence>
<evidence type="ECO:0000256" key="5">
    <source>
        <dbReference type="ARBA" id="ARBA00022519"/>
    </source>
</evidence>
<dbReference type="PROSITE" id="PS00211">
    <property type="entry name" value="ABC_TRANSPORTER_1"/>
    <property type="match status" value="1"/>
</dbReference>
<evidence type="ECO:0000256" key="7">
    <source>
        <dbReference type="ARBA" id="ARBA00022840"/>
    </source>
</evidence>
<keyword evidence="8" id="KW-1278">Translocase</keyword>
<dbReference type="SUPFAM" id="SSF52540">
    <property type="entry name" value="P-loop containing nucleoside triphosphate hydrolases"/>
    <property type="match status" value="1"/>
</dbReference>
<evidence type="ECO:0000256" key="1">
    <source>
        <dbReference type="ARBA" id="ARBA00004417"/>
    </source>
</evidence>
<keyword evidence="13" id="KW-1185">Reference proteome</keyword>
<dbReference type="KEGG" id="glt:GlitD10_1754"/>
<keyword evidence="9" id="KW-0406">Ion transport</keyword>
<dbReference type="OrthoDB" id="568193at2"/>
<dbReference type="InterPro" id="IPR003593">
    <property type="entry name" value="AAA+_ATPase"/>
</dbReference>
<comment type="subcellular location">
    <subcellularLocation>
        <location evidence="1">Cell inner membrane</location>
        <topology evidence="1">Peripheral membrane protein</topology>
    </subcellularLocation>
</comment>
<gene>
    <name evidence="12" type="primary">nasD</name>
    <name evidence="12" type="ORF">GlitD10_1754</name>
</gene>
<dbReference type="EMBL" id="CP017675">
    <property type="protein sequence ID" value="APB34080.1"/>
    <property type="molecule type" value="Genomic_DNA"/>
</dbReference>
<feature type="domain" description="ABC transporter" evidence="11">
    <location>
        <begin position="9"/>
        <end position="242"/>
    </location>
</feature>
<evidence type="ECO:0000256" key="6">
    <source>
        <dbReference type="ARBA" id="ARBA00022741"/>
    </source>
</evidence>
<dbReference type="NCBIfam" id="TIGR01184">
    <property type="entry name" value="ntrCD"/>
    <property type="match status" value="1"/>
</dbReference>
<dbReference type="SMART" id="SM00382">
    <property type="entry name" value="AAA"/>
    <property type="match status" value="1"/>
</dbReference>
<dbReference type="SUPFAM" id="SSF53850">
    <property type="entry name" value="Periplasmic binding protein-like II"/>
    <property type="match status" value="1"/>
</dbReference>
<dbReference type="InterPro" id="IPR005890">
    <property type="entry name" value="NO3_transporter_ATP-bd-like"/>
</dbReference>
<name>A0A1J0ADU1_9CYAN</name>
<keyword evidence="7 12" id="KW-0067">ATP-binding</keyword>
<evidence type="ECO:0000256" key="10">
    <source>
        <dbReference type="ARBA" id="ARBA00023136"/>
    </source>
</evidence>
<evidence type="ECO:0000313" key="13">
    <source>
        <dbReference type="Proteomes" id="UP000180235"/>
    </source>
</evidence>
<dbReference type="GO" id="GO:0015112">
    <property type="term" value="F:nitrate transmembrane transporter activity"/>
    <property type="evidence" value="ECO:0007669"/>
    <property type="project" value="InterPro"/>
</dbReference>
<dbReference type="InterPro" id="IPR017871">
    <property type="entry name" value="ABC_transporter-like_CS"/>
</dbReference>
<dbReference type="GO" id="GO:0006811">
    <property type="term" value="P:monoatomic ion transport"/>
    <property type="evidence" value="ECO:0007669"/>
    <property type="project" value="UniProtKB-KW"/>
</dbReference>
<protein>
    <submittedName>
        <fullName evidence="12">ABC-type nitrate transport atp-binding protein</fullName>
    </submittedName>
</protein>
<evidence type="ECO:0000256" key="4">
    <source>
        <dbReference type="ARBA" id="ARBA00022475"/>
    </source>
</evidence>
<dbReference type="Gene3D" id="3.40.50.300">
    <property type="entry name" value="P-loop containing nucleotide triphosphate hydrolases"/>
    <property type="match status" value="1"/>
</dbReference>
<reference evidence="12 13" key="1">
    <citation type="submission" date="2016-10" db="EMBL/GenBank/DDBJ databases">
        <title>Description of Gloeomargarita lithophora gen. nov., sp. nov., a thylakoid-bearing basal-branching cyanobacterium with intracellular carbonates, and proposal for Gloeomargaritales ord. nov.</title>
        <authorList>
            <person name="Moreira D."/>
            <person name="Tavera R."/>
            <person name="Benzerara K."/>
            <person name="Skouri-Panet F."/>
            <person name="Couradeau E."/>
            <person name="Gerard E."/>
            <person name="Loussert C."/>
            <person name="Novelo E."/>
            <person name="Zivanovic Y."/>
            <person name="Lopez-Garcia P."/>
        </authorList>
    </citation>
    <scope>NUCLEOTIDE SEQUENCE [LARGE SCALE GENOMIC DNA]</scope>
    <source>
        <strain evidence="12 13">D10</strain>
    </source>
</reference>